<dbReference type="EMBL" id="CP064782">
    <property type="protein sequence ID" value="QWT50287.1"/>
    <property type="molecule type" value="Genomic_DNA"/>
</dbReference>
<evidence type="ECO:0000313" key="2">
    <source>
        <dbReference type="Proteomes" id="UP000683428"/>
    </source>
</evidence>
<name>A0A975SPT8_9RHOO</name>
<dbReference type="Pfam" id="PF09932">
    <property type="entry name" value="DUF2164"/>
    <property type="match status" value="1"/>
</dbReference>
<sequence length="91" mass="10181">MTIQLAPAAQEAAIASLQRYFRENAEEPLGHLGARALLDYLLAEIGPSIYNQAVAEVQARMQQLVLDLDIDLHAEEFSYWTQPKGRRGKKA</sequence>
<gene>
    <name evidence="1" type="ORF">Azoinq_06785</name>
</gene>
<evidence type="ECO:0000313" key="1">
    <source>
        <dbReference type="EMBL" id="QWT50287.1"/>
    </source>
</evidence>
<dbReference type="InterPro" id="IPR018680">
    <property type="entry name" value="DUF2164"/>
</dbReference>
<keyword evidence="2" id="KW-1185">Reference proteome</keyword>
<proteinExistence type="predicted"/>
<accession>A0A975SPT8</accession>
<organism evidence="1 2">
    <name type="scientific">Azospira inquinata</name>
    <dbReference type="NCBI Taxonomy" id="2785627"/>
    <lineage>
        <taxon>Bacteria</taxon>
        <taxon>Pseudomonadati</taxon>
        <taxon>Pseudomonadota</taxon>
        <taxon>Betaproteobacteria</taxon>
        <taxon>Rhodocyclales</taxon>
        <taxon>Rhodocyclaceae</taxon>
        <taxon>Azospira</taxon>
    </lineage>
</organism>
<dbReference type="AlphaFoldDB" id="A0A975SPT8"/>
<protein>
    <submittedName>
        <fullName evidence="1">DUF2164 domain-containing protein</fullName>
    </submittedName>
</protein>
<dbReference type="KEGG" id="aiq:Azoinq_06785"/>
<reference evidence="1" key="1">
    <citation type="submission" date="2020-11" db="EMBL/GenBank/DDBJ databases">
        <title>Azospira inquinata sp. nov.</title>
        <authorList>
            <person name="Moe W.M."/>
            <person name="Mikes M.C."/>
        </authorList>
    </citation>
    <scope>NUCLEOTIDE SEQUENCE</scope>
    <source>
        <strain evidence="1">Azo-3</strain>
    </source>
</reference>
<dbReference type="RefSeq" id="WP_216130671.1">
    <property type="nucleotide sequence ID" value="NZ_CP064782.1"/>
</dbReference>
<dbReference type="Proteomes" id="UP000683428">
    <property type="component" value="Chromosome"/>
</dbReference>